<name>A0A7G7CQF4_9CORY</name>
<dbReference type="InterPro" id="IPR000760">
    <property type="entry name" value="Inositol_monophosphatase-like"/>
</dbReference>
<organism evidence="6 7">
    <name type="scientific">Corynebacterium incognita</name>
    <dbReference type="NCBI Taxonomy" id="2754725"/>
    <lineage>
        <taxon>Bacteria</taxon>
        <taxon>Bacillati</taxon>
        <taxon>Actinomycetota</taxon>
        <taxon>Actinomycetes</taxon>
        <taxon>Mycobacteriales</taxon>
        <taxon>Corynebacteriaceae</taxon>
        <taxon>Corynebacterium</taxon>
    </lineage>
</organism>
<dbReference type="KEGG" id="cik:H0194_01845"/>
<evidence type="ECO:0000313" key="6">
    <source>
        <dbReference type="EMBL" id="QNE89820.1"/>
    </source>
</evidence>
<dbReference type="PANTHER" id="PTHR20854">
    <property type="entry name" value="INOSITOL MONOPHOSPHATASE"/>
    <property type="match status" value="1"/>
</dbReference>
<keyword evidence="3 5" id="KW-0479">Metal-binding</keyword>
<comment type="cofactor">
    <cofactor evidence="5">
        <name>Mg(2+)</name>
        <dbReference type="ChEBI" id="CHEBI:18420"/>
    </cofactor>
</comment>
<dbReference type="RefSeq" id="WP_185176194.1">
    <property type="nucleotide sequence ID" value="NZ_CP059404.1"/>
</dbReference>
<dbReference type="AlphaFoldDB" id="A0A7G7CQF4"/>
<dbReference type="GO" id="GO:0046872">
    <property type="term" value="F:metal ion binding"/>
    <property type="evidence" value="ECO:0007669"/>
    <property type="project" value="UniProtKB-KW"/>
</dbReference>
<comment type="catalytic activity">
    <reaction evidence="1">
        <text>a myo-inositol phosphate + H2O = myo-inositol + phosphate</text>
        <dbReference type="Rhea" id="RHEA:24056"/>
        <dbReference type="ChEBI" id="CHEBI:15377"/>
        <dbReference type="ChEBI" id="CHEBI:17268"/>
        <dbReference type="ChEBI" id="CHEBI:43474"/>
        <dbReference type="ChEBI" id="CHEBI:84139"/>
        <dbReference type="EC" id="3.1.3.25"/>
    </reaction>
</comment>
<evidence type="ECO:0000256" key="4">
    <source>
        <dbReference type="ARBA" id="ARBA00022842"/>
    </source>
</evidence>
<dbReference type="PANTHER" id="PTHR20854:SF4">
    <property type="entry name" value="INOSITOL-1-MONOPHOSPHATASE-RELATED"/>
    <property type="match status" value="1"/>
</dbReference>
<evidence type="ECO:0000256" key="3">
    <source>
        <dbReference type="ARBA" id="ARBA00022723"/>
    </source>
</evidence>
<proteinExistence type="predicted"/>
<dbReference type="Pfam" id="PF00459">
    <property type="entry name" value="Inositol_P"/>
    <property type="match status" value="1"/>
</dbReference>
<feature type="binding site" evidence="5">
    <location>
        <position position="207"/>
    </location>
    <ligand>
        <name>Mg(2+)</name>
        <dbReference type="ChEBI" id="CHEBI:18420"/>
        <label>1</label>
        <note>catalytic</note>
    </ligand>
</feature>
<dbReference type="GO" id="GO:0006020">
    <property type="term" value="P:inositol metabolic process"/>
    <property type="evidence" value="ECO:0007669"/>
    <property type="project" value="TreeGrafter"/>
</dbReference>
<dbReference type="Gene3D" id="3.40.190.80">
    <property type="match status" value="1"/>
</dbReference>
<dbReference type="EMBL" id="CP059404">
    <property type="protein sequence ID" value="QNE89820.1"/>
    <property type="molecule type" value="Genomic_DNA"/>
</dbReference>
<dbReference type="PROSITE" id="PS00630">
    <property type="entry name" value="IMP_2"/>
    <property type="match status" value="1"/>
</dbReference>
<feature type="binding site" evidence="5">
    <location>
        <position position="96"/>
    </location>
    <ligand>
        <name>Mg(2+)</name>
        <dbReference type="ChEBI" id="CHEBI:18420"/>
        <label>1</label>
        <note>catalytic</note>
    </ligand>
</feature>
<dbReference type="Proteomes" id="UP000515743">
    <property type="component" value="Chromosome"/>
</dbReference>
<reference evidence="6 7" key="1">
    <citation type="submission" date="2020-07" db="EMBL/GenBank/DDBJ databases">
        <title>Complete genome and description of Corynebacterium incognita strain Marseille-Q3630 sp. nov.</title>
        <authorList>
            <person name="Boxberger M."/>
        </authorList>
    </citation>
    <scope>NUCLEOTIDE SEQUENCE [LARGE SCALE GENOMIC DNA]</scope>
    <source>
        <strain evidence="6 7">Marseille-Q3630</strain>
    </source>
</reference>
<dbReference type="PRINTS" id="PR00377">
    <property type="entry name" value="IMPHPHTASES"/>
</dbReference>
<dbReference type="GO" id="GO:0008934">
    <property type="term" value="F:inositol monophosphate 1-phosphatase activity"/>
    <property type="evidence" value="ECO:0007669"/>
    <property type="project" value="TreeGrafter"/>
</dbReference>
<dbReference type="Gene3D" id="3.30.540.10">
    <property type="entry name" value="Fructose-1,6-Bisphosphatase, subunit A, domain 1"/>
    <property type="match status" value="1"/>
</dbReference>
<keyword evidence="7" id="KW-1185">Reference proteome</keyword>
<dbReference type="GO" id="GO:0046854">
    <property type="term" value="P:phosphatidylinositol phosphate biosynthetic process"/>
    <property type="evidence" value="ECO:0007669"/>
    <property type="project" value="InterPro"/>
</dbReference>
<accession>A0A7G7CQF4</accession>
<gene>
    <name evidence="6" type="ORF">H0194_01845</name>
</gene>
<dbReference type="SUPFAM" id="SSF56655">
    <property type="entry name" value="Carbohydrate phosphatase"/>
    <property type="match status" value="1"/>
</dbReference>
<evidence type="ECO:0000256" key="5">
    <source>
        <dbReference type="PIRSR" id="PIRSR600760-2"/>
    </source>
</evidence>
<dbReference type="CDD" id="cd01637">
    <property type="entry name" value="IMPase_like"/>
    <property type="match status" value="1"/>
</dbReference>
<feature type="binding site" evidence="5">
    <location>
        <position position="93"/>
    </location>
    <ligand>
        <name>Mg(2+)</name>
        <dbReference type="ChEBI" id="CHEBI:18420"/>
        <label>2</label>
    </ligand>
</feature>
<evidence type="ECO:0000313" key="7">
    <source>
        <dbReference type="Proteomes" id="UP000515743"/>
    </source>
</evidence>
<protein>
    <recommendedName>
        <fullName evidence="2">inositol-phosphate phosphatase</fullName>
        <ecNumber evidence="2">3.1.3.25</ecNumber>
    </recommendedName>
</protein>
<dbReference type="EC" id="3.1.3.25" evidence="2"/>
<dbReference type="GO" id="GO:0007165">
    <property type="term" value="P:signal transduction"/>
    <property type="evidence" value="ECO:0007669"/>
    <property type="project" value="TreeGrafter"/>
</dbReference>
<keyword evidence="4 5" id="KW-0460">Magnesium</keyword>
<feature type="binding site" evidence="5">
    <location>
        <position position="95"/>
    </location>
    <ligand>
        <name>Mg(2+)</name>
        <dbReference type="ChEBI" id="CHEBI:18420"/>
        <label>1</label>
        <note>catalytic</note>
    </ligand>
</feature>
<sequence length="259" mass="27034">MASVGELLPVAEAVVDEAEAIFHAGFGAPDLALHDKGNGDFATTADLAIEQRVRQLLVQMTGVEVYGEESTHASASSTGRSELPRTGAVWVVDPIDGTSNFAAQNPNCGILVALVHDLQPVAAVVSFPKLRLRMAATDGGGVRGLPATAPHPQRHVGVFSQTRPELYTAIRHRGLRPRVSGSVGLDLAYAARGVLSGAINYSPHPWDNAAGALLVREAGGTVTTPEGDDWDCTSRGIIVGDAATHAQLLGAAQSLNRKI</sequence>
<dbReference type="InterPro" id="IPR020550">
    <property type="entry name" value="Inositol_monophosphatase_CS"/>
</dbReference>
<feature type="binding site" evidence="5">
    <location>
        <position position="68"/>
    </location>
    <ligand>
        <name>Mg(2+)</name>
        <dbReference type="ChEBI" id="CHEBI:18420"/>
        <label>1</label>
        <note>catalytic</note>
    </ligand>
</feature>
<evidence type="ECO:0000256" key="2">
    <source>
        <dbReference type="ARBA" id="ARBA00013106"/>
    </source>
</evidence>
<evidence type="ECO:0000256" key="1">
    <source>
        <dbReference type="ARBA" id="ARBA00001033"/>
    </source>
</evidence>